<gene>
    <name evidence="3" type="ORF">Q31a_39910</name>
</gene>
<sequence length="242" mass="25887">MGPRPVCHSPVPSPSKSASAGTLVRVHCPQAPALALRVEWAPGPFATHRSLPLQISPGRYTRPRALSPSSPRPQALPDVAERDMMLSDSPAAARDAFVEIGMLIADLTHTPNVGPASSGNHTRLVRAAANRASFRFGRWVSLAAGLLLAVVVGAWLSTEQRPSLGRLDSLSNCLWRAETAQARDGGRIEIGHFRLAEGIATIRFDNGARVELEGSSHLAVLAEDHCQLHRDSAGGTEHFQGR</sequence>
<dbReference type="EMBL" id="CP036298">
    <property type="protein sequence ID" value="QDV25664.1"/>
    <property type="molecule type" value="Genomic_DNA"/>
</dbReference>
<keyword evidence="4" id="KW-1185">Reference proteome</keyword>
<dbReference type="KEGG" id="ahel:Q31a_39910"/>
<evidence type="ECO:0000256" key="2">
    <source>
        <dbReference type="SAM" id="Phobius"/>
    </source>
</evidence>
<evidence type="ECO:0008006" key="5">
    <source>
        <dbReference type="Google" id="ProtNLM"/>
    </source>
</evidence>
<dbReference type="Proteomes" id="UP000318017">
    <property type="component" value="Chromosome"/>
</dbReference>
<evidence type="ECO:0000256" key="1">
    <source>
        <dbReference type="SAM" id="MobiDB-lite"/>
    </source>
</evidence>
<feature type="region of interest" description="Disordered" evidence="1">
    <location>
        <begin position="57"/>
        <end position="76"/>
    </location>
</feature>
<dbReference type="AlphaFoldDB" id="A0A518GAN6"/>
<organism evidence="3 4">
    <name type="scientific">Aureliella helgolandensis</name>
    <dbReference type="NCBI Taxonomy" id="2527968"/>
    <lineage>
        <taxon>Bacteria</taxon>
        <taxon>Pseudomonadati</taxon>
        <taxon>Planctomycetota</taxon>
        <taxon>Planctomycetia</taxon>
        <taxon>Pirellulales</taxon>
        <taxon>Pirellulaceae</taxon>
        <taxon>Aureliella</taxon>
    </lineage>
</organism>
<proteinExistence type="predicted"/>
<evidence type="ECO:0000313" key="3">
    <source>
        <dbReference type="EMBL" id="QDV25664.1"/>
    </source>
</evidence>
<feature type="compositionally biased region" description="Low complexity" evidence="1">
    <location>
        <begin position="63"/>
        <end position="76"/>
    </location>
</feature>
<feature type="region of interest" description="Disordered" evidence="1">
    <location>
        <begin position="1"/>
        <end position="20"/>
    </location>
</feature>
<keyword evidence="2" id="KW-1133">Transmembrane helix</keyword>
<keyword evidence="2" id="KW-0472">Membrane</keyword>
<keyword evidence="2" id="KW-0812">Transmembrane</keyword>
<protein>
    <recommendedName>
        <fullName evidence="5">FecR protein</fullName>
    </recommendedName>
</protein>
<accession>A0A518GAN6</accession>
<feature type="transmembrane region" description="Helical" evidence="2">
    <location>
        <begin position="136"/>
        <end position="156"/>
    </location>
</feature>
<name>A0A518GAN6_9BACT</name>
<reference evidence="3 4" key="1">
    <citation type="submission" date="2019-02" db="EMBL/GenBank/DDBJ databases">
        <title>Deep-cultivation of Planctomycetes and their phenomic and genomic characterization uncovers novel biology.</title>
        <authorList>
            <person name="Wiegand S."/>
            <person name="Jogler M."/>
            <person name="Boedeker C."/>
            <person name="Pinto D."/>
            <person name="Vollmers J."/>
            <person name="Rivas-Marin E."/>
            <person name="Kohn T."/>
            <person name="Peeters S.H."/>
            <person name="Heuer A."/>
            <person name="Rast P."/>
            <person name="Oberbeckmann S."/>
            <person name="Bunk B."/>
            <person name="Jeske O."/>
            <person name="Meyerdierks A."/>
            <person name="Storesund J.E."/>
            <person name="Kallscheuer N."/>
            <person name="Luecker S."/>
            <person name="Lage O.M."/>
            <person name="Pohl T."/>
            <person name="Merkel B.J."/>
            <person name="Hornburger P."/>
            <person name="Mueller R.-W."/>
            <person name="Bruemmer F."/>
            <person name="Labrenz M."/>
            <person name="Spormann A.M."/>
            <person name="Op den Camp H."/>
            <person name="Overmann J."/>
            <person name="Amann R."/>
            <person name="Jetten M.S.M."/>
            <person name="Mascher T."/>
            <person name="Medema M.H."/>
            <person name="Devos D.P."/>
            <person name="Kaster A.-K."/>
            <person name="Ovreas L."/>
            <person name="Rohde M."/>
            <person name="Galperin M.Y."/>
            <person name="Jogler C."/>
        </authorList>
    </citation>
    <scope>NUCLEOTIDE SEQUENCE [LARGE SCALE GENOMIC DNA]</scope>
    <source>
        <strain evidence="3 4">Q31a</strain>
    </source>
</reference>
<evidence type="ECO:0000313" key="4">
    <source>
        <dbReference type="Proteomes" id="UP000318017"/>
    </source>
</evidence>